<name>M1CIP4_SOLTU</name>
<dbReference type="ExpressionAtlas" id="M1CIP4">
    <property type="expression patterns" value="baseline"/>
</dbReference>
<reference evidence="3" key="2">
    <citation type="submission" date="2015-06" db="UniProtKB">
        <authorList>
            <consortium name="EnsemblPlants"/>
        </authorList>
    </citation>
    <scope>IDENTIFICATION</scope>
    <source>
        <strain evidence="3">DM1-3 516 R44</strain>
    </source>
</reference>
<dbReference type="eggNOG" id="ENOG502S7T2">
    <property type="taxonomic scope" value="Eukaryota"/>
</dbReference>
<dbReference type="InterPro" id="IPR041232">
    <property type="entry name" value="NPL"/>
</dbReference>
<protein>
    <submittedName>
        <fullName evidence="3">Deacetylase</fullName>
    </submittedName>
</protein>
<dbReference type="Pfam" id="PF17800">
    <property type="entry name" value="NPL"/>
    <property type="match status" value="1"/>
</dbReference>
<feature type="compositionally biased region" description="Acidic residues" evidence="1">
    <location>
        <begin position="252"/>
        <end position="262"/>
    </location>
</feature>
<dbReference type="InParanoid" id="M1CIP4"/>
<dbReference type="STRING" id="4113.M1CIP4"/>
<dbReference type="OMA" id="LFKLIHI"/>
<evidence type="ECO:0000259" key="2">
    <source>
        <dbReference type="Pfam" id="PF17800"/>
    </source>
</evidence>
<evidence type="ECO:0000256" key="1">
    <source>
        <dbReference type="SAM" id="MobiDB-lite"/>
    </source>
</evidence>
<accession>M1CIP4</accession>
<dbReference type="EnsemblPlants" id="PGSC0003DMT400068253">
    <property type="protein sequence ID" value="PGSC0003DMT400068253"/>
    <property type="gene ID" value="PGSC0003DMG400026532"/>
</dbReference>
<evidence type="ECO:0000313" key="4">
    <source>
        <dbReference type="Proteomes" id="UP000011115"/>
    </source>
</evidence>
<organism evidence="3 4">
    <name type="scientific">Solanum tuberosum</name>
    <name type="common">Potato</name>
    <dbReference type="NCBI Taxonomy" id="4113"/>
    <lineage>
        <taxon>Eukaryota</taxon>
        <taxon>Viridiplantae</taxon>
        <taxon>Streptophyta</taxon>
        <taxon>Embryophyta</taxon>
        <taxon>Tracheophyta</taxon>
        <taxon>Spermatophyta</taxon>
        <taxon>Magnoliopsida</taxon>
        <taxon>eudicotyledons</taxon>
        <taxon>Gunneridae</taxon>
        <taxon>Pentapetalae</taxon>
        <taxon>asterids</taxon>
        <taxon>lamiids</taxon>
        <taxon>Solanales</taxon>
        <taxon>Solanaceae</taxon>
        <taxon>Solanoideae</taxon>
        <taxon>Solaneae</taxon>
        <taxon>Solanum</taxon>
    </lineage>
</organism>
<feature type="compositionally biased region" description="Basic and acidic residues" evidence="1">
    <location>
        <begin position="194"/>
        <end position="219"/>
    </location>
</feature>
<dbReference type="Gramene" id="PGSC0003DMT400068253">
    <property type="protein sequence ID" value="PGSC0003DMT400068253"/>
    <property type="gene ID" value="PGSC0003DMG400026532"/>
</dbReference>
<sequence>MKNRGCKGILRETVKGVLGEGKRMMKVRGGGDDAGGRRGVRPAAAVVVAEWGGERAEDGGHEGLDKGSVEVKAGQTLKVKPELFKLIHVSQAAIGEVKDVKEAKYVPLRLTVGENSYVIGTLSAEDRPQLMFDLVFEKEFELSHGWKNGSVHFIGYTADDPSGDEIDSGDDVFSDEENVLEALNGKLEADVKDVKPDAKKSAPVKDAKNAKVAESKKEAESDEDDSDDEDDSEDDSDVPLGMDGPEGMDFSGDSEDDDDSEEETPKKVEQKKRPAPSPQVAPGSGKKAKQATPDNKSGGKKGPATPFAKQNGKPAFNGNNKPKTQSPKSGGQFSGNKSNNKNFSGQKNFKGKQGRK</sequence>
<feature type="compositionally biased region" description="Basic and acidic residues" evidence="1">
    <location>
        <begin position="263"/>
        <end position="272"/>
    </location>
</feature>
<dbReference type="HOGENOM" id="CLU_061903_0_0_1"/>
<feature type="compositionally biased region" description="Polar residues" evidence="1">
    <location>
        <begin position="317"/>
        <end position="327"/>
    </location>
</feature>
<feature type="compositionally biased region" description="Acidic residues" evidence="1">
    <location>
        <begin position="220"/>
        <end position="237"/>
    </location>
</feature>
<evidence type="ECO:0000313" key="3">
    <source>
        <dbReference type="EnsemblPlants" id="PGSC0003DMT400068253"/>
    </source>
</evidence>
<reference evidence="4" key="1">
    <citation type="journal article" date="2011" name="Nature">
        <title>Genome sequence and analysis of the tuber crop potato.</title>
        <authorList>
            <consortium name="The Potato Genome Sequencing Consortium"/>
        </authorList>
    </citation>
    <scope>NUCLEOTIDE SEQUENCE [LARGE SCALE GENOMIC DNA]</scope>
    <source>
        <strain evidence="4">cv. DM1-3 516 R44</strain>
    </source>
</reference>
<keyword evidence="4" id="KW-1185">Reference proteome</keyword>
<feature type="domain" description="Nucleoplasmin-like" evidence="2">
    <location>
        <begin position="68"/>
        <end position="157"/>
    </location>
</feature>
<dbReference type="Gene3D" id="2.60.120.340">
    <property type="entry name" value="Nucleoplasmin core domain"/>
    <property type="match status" value="1"/>
</dbReference>
<feature type="region of interest" description="Disordered" evidence="1">
    <location>
        <begin position="194"/>
        <end position="356"/>
    </location>
</feature>
<proteinExistence type="predicted"/>
<dbReference type="Proteomes" id="UP000011115">
    <property type="component" value="Unassembled WGS sequence"/>
</dbReference>
<dbReference type="AlphaFoldDB" id="M1CIP4"/>
<feature type="compositionally biased region" description="Low complexity" evidence="1">
    <location>
        <begin position="328"/>
        <end position="348"/>
    </location>
</feature>
<dbReference type="PaxDb" id="4113-PGSC0003DMT400068253"/>